<dbReference type="InterPro" id="IPR038752">
    <property type="entry name" value="IQCH"/>
</dbReference>
<dbReference type="AlphaFoldDB" id="A0A7S0S0N8"/>
<name>A0A7S0S0N8_9CHLO</name>
<organism evidence="1">
    <name type="scientific">Chlamydomonas leiostraca</name>
    <dbReference type="NCBI Taxonomy" id="1034604"/>
    <lineage>
        <taxon>Eukaryota</taxon>
        <taxon>Viridiplantae</taxon>
        <taxon>Chlorophyta</taxon>
        <taxon>core chlorophytes</taxon>
        <taxon>Chlorophyceae</taxon>
        <taxon>CS clade</taxon>
        <taxon>Chlamydomonadales</taxon>
        <taxon>Chlamydomonadaceae</taxon>
        <taxon>Chlamydomonas</taxon>
    </lineage>
</organism>
<proteinExistence type="predicted"/>
<dbReference type="EMBL" id="HBFB01030957">
    <property type="protein sequence ID" value="CAD8693151.1"/>
    <property type="molecule type" value="Transcribed_RNA"/>
</dbReference>
<dbReference type="PANTHER" id="PTHR14465:SF0">
    <property type="entry name" value="IQ DOMAIN-CONTAINING PROTEIN H"/>
    <property type="match status" value="1"/>
</dbReference>
<reference evidence="1" key="1">
    <citation type="submission" date="2021-01" db="EMBL/GenBank/DDBJ databases">
        <authorList>
            <person name="Corre E."/>
            <person name="Pelletier E."/>
            <person name="Niang G."/>
            <person name="Scheremetjew M."/>
            <person name="Finn R."/>
            <person name="Kale V."/>
            <person name="Holt S."/>
            <person name="Cochrane G."/>
            <person name="Meng A."/>
            <person name="Brown T."/>
            <person name="Cohen L."/>
        </authorList>
    </citation>
    <scope>NUCLEOTIDE SEQUENCE</scope>
    <source>
        <strain evidence="1">SAG 11-49</strain>
    </source>
</reference>
<gene>
    <name evidence="1" type="ORF">CLEI1391_LOCUS17334</name>
</gene>
<sequence>MAGEAAIGGAAHQAAATHRFFFALDAIRNAALSSTPASRFFHTCWQEGLHFDVDHRVGVIFNLSDKYMMGVLGVIAVGVAPQDMYATMQSVLSFISASERKAAAAAAAAGGRGQERQTIIGADAVRAFRDIQALVKYMSDKSQQVASALQSGAAVIP</sequence>
<evidence type="ECO:0000313" key="1">
    <source>
        <dbReference type="EMBL" id="CAD8693151.1"/>
    </source>
</evidence>
<protein>
    <submittedName>
        <fullName evidence="1">Uncharacterized protein</fullName>
    </submittedName>
</protein>
<dbReference type="PANTHER" id="PTHR14465">
    <property type="entry name" value="IQ DOMAIN-CONTAINING PROTEIN H"/>
    <property type="match status" value="1"/>
</dbReference>
<accession>A0A7S0S0N8</accession>